<dbReference type="InterPro" id="IPR025110">
    <property type="entry name" value="AMP-bd_C"/>
</dbReference>
<dbReference type="Gene3D" id="3.30.300.30">
    <property type="match status" value="1"/>
</dbReference>
<protein>
    <submittedName>
        <fullName evidence="5">Long-chain fatty acid--CoA ligase</fullName>
    </submittedName>
</protein>
<dbReference type="Pfam" id="PF00501">
    <property type="entry name" value="AMP-binding"/>
    <property type="match status" value="1"/>
</dbReference>
<dbReference type="PANTHER" id="PTHR43201">
    <property type="entry name" value="ACYL-COA SYNTHETASE"/>
    <property type="match status" value="1"/>
</dbReference>
<dbReference type="InterPro" id="IPR020845">
    <property type="entry name" value="AMP-binding_CS"/>
</dbReference>
<dbReference type="CDD" id="cd17631">
    <property type="entry name" value="FACL_FadD13-like"/>
    <property type="match status" value="1"/>
</dbReference>
<feature type="domain" description="AMP-binding enzyme C-terminal" evidence="4">
    <location>
        <begin position="431"/>
        <end position="506"/>
    </location>
</feature>
<dbReference type="GO" id="GO:0006631">
    <property type="term" value="P:fatty acid metabolic process"/>
    <property type="evidence" value="ECO:0007669"/>
    <property type="project" value="TreeGrafter"/>
</dbReference>
<dbReference type="AlphaFoldDB" id="A0A7S8E7T0"/>
<dbReference type="Pfam" id="PF13193">
    <property type="entry name" value="AMP-binding_C"/>
    <property type="match status" value="1"/>
</dbReference>
<name>A0A7S8E7T0_9CHLR</name>
<dbReference type="Proteomes" id="UP000594468">
    <property type="component" value="Chromosome"/>
</dbReference>
<evidence type="ECO:0000313" key="5">
    <source>
        <dbReference type="EMBL" id="QPC81963.1"/>
    </source>
</evidence>
<dbReference type="KEGG" id="pmet:G4Y79_20080"/>
<reference evidence="5 6" key="1">
    <citation type="submission" date="2020-02" db="EMBL/GenBank/DDBJ databases">
        <authorList>
            <person name="Zheng R.K."/>
            <person name="Sun C.M."/>
        </authorList>
    </citation>
    <scope>NUCLEOTIDE SEQUENCE [LARGE SCALE GENOMIC DNA]</scope>
    <source>
        <strain evidence="6">rifampicinis</strain>
    </source>
</reference>
<dbReference type="InterPro" id="IPR000873">
    <property type="entry name" value="AMP-dep_synth/lig_dom"/>
</dbReference>
<feature type="domain" description="AMP-dependent synthetase/ligase" evidence="3">
    <location>
        <begin position="12"/>
        <end position="376"/>
    </location>
</feature>
<dbReference type="FunFam" id="3.30.300.30:FF:000008">
    <property type="entry name" value="2,3-dihydroxybenzoate-AMP ligase"/>
    <property type="match status" value="1"/>
</dbReference>
<sequence>MMILASDWVAFHADRTPDKLAMIDQYTGQHLTYEQLNDRAARLATYMRDSWGAKAGDRLAILAKNSVDYFVFQFACIKLGAMMLPLNWRLAEQELDFILNNAEASGLVYDNEFAERIPPLVQKTTVAHTLRIDLGQAPLDAAPSFEEAIANAAPDVVMDPQTTHDTPVIIMYTSGTTGRPKGVLITHGMNFWNAINIGTPTGISHHSTQYVVLPTFHIGGLNLYANPLVHCGGTSIIARENDPGLTLRTLSDPELGVTHFFGVPAIYLFMSQHPDFDKTDLSRIESWGCGGAPMPASLLKTYAERNIIIQLGFGMTETSPTVFLIAKRRALAKPTSVGKPLMHTRVRVVNDQLQDMPIGEVGEVVISGPNITPEYWRRPDANEDSFSIDEHGNRWLHSGDAGMIDDEGCIYIVDRYKDMYISGGENVYPAEVEQVIFQLEAVGDVAIIGVPHDRWGECGKAIVVVKEGQQITRETIIDYCKQNLAKFKVPVTVEFVAELPRNAAGKVLKRELRKQYVPEAASSS</sequence>
<keyword evidence="6" id="KW-1185">Reference proteome</keyword>
<organism evidence="5 6">
    <name type="scientific">Phototrophicus methaneseepsis</name>
    <dbReference type="NCBI Taxonomy" id="2710758"/>
    <lineage>
        <taxon>Bacteria</taxon>
        <taxon>Bacillati</taxon>
        <taxon>Chloroflexota</taxon>
        <taxon>Candidatus Thermofontia</taxon>
        <taxon>Phototrophicales</taxon>
        <taxon>Phototrophicaceae</taxon>
        <taxon>Phototrophicus</taxon>
    </lineage>
</organism>
<comment type="similarity">
    <text evidence="1">Belongs to the ATP-dependent AMP-binding enzyme family.</text>
</comment>
<dbReference type="RefSeq" id="WP_195170033.1">
    <property type="nucleotide sequence ID" value="NZ_CP062983.1"/>
</dbReference>
<dbReference type="SUPFAM" id="SSF56801">
    <property type="entry name" value="Acetyl-CoA synthetase-like"/>
    <property type="match status" value="1"/>
</dbReference>
<dbReference type="PANTHER" id="PTHR43201:SF5">
    <property type="entry name" value="MEDIUM-CHAIN ACYL-COA LIGASE ACSF2, MITOCHONDRIAL"/>
    <property type="match status" value="1"/>
</dbReference>
<evidence type="ECO:0000256" key="1">
    <source>
        <dbReference type="ARBA" id="ARBA00006432"/>
    </source>
</evidence>
<proteinExistence type="inferred from homology"/>
<dbReference type="PROSITE" id="PS00455">
    <property type="entry name" value="AMP_BINDING"/>
    <property type="match status" value="1"/>
</dbReference>
<gene>
    <name evidence="5" type="ORF">G4Y79_20080</name>
</gene>
<accession>A0A7S8E7T0</accession>
<evidence type="ECO:0000256" key="2">
    <source>
        <dbReference type="ARBA" id="ARBA00022598"/>
    </source>
</evidence>
<dbReference type="EMBL" id="CP062983">
    <property type="protein sequence ID" value="QPC81963.1"/>
    <property type="molecule type" value="Genomic_DNA"/>
</dbReference>
<evidence type="ECO:0000259" key="3">
    <source>
        <dbReference type="Pfam" id="PF00501"/>
    </source>
</evidence>
<evidence type="ECO:0000313" key="6">
    <source>
        <dbReference type="Proteomes" id="UP000594468"/>
    </source>
</evidence>
<keyword evidence="2 5" id="KW-0436">Ligase</keyword>
<dbReference type="GO" id="GO:0031956">
    <property type="term" value="F:medium-chain fatty acid-CoA ligase activity"/>
    <property type="evidence" value="ECO:0007669"/>
    <property type="project" value="TreeGrafter"/>
</dbReference>
<dbReference type="InterPro" id="IPR045851">
    <property type="entry name" value="AMP-bd_C_sf"/>
</dbReference>
<dbReference type="Gene3D" id="3.40.50.12780">
    <property type="entry name" value="N-terminal domain of ligase-like"/>
    <property type="match status" value="1"/>
</dbReference>
<evidence type="ECO:0000259" key="4">
    <source>
        <dbReference type="Pfam" id="PF13193"/>
    </source>
</evidence>
<dbReference type="InterPro" id="IPR042099">
    <property type="entry name" value="ANL_N_sf"/>
</dbReference>